<proteinExistence type="predicted"/>
<dbReference type="InterPro" id="IPR050789">
    <property type="entry name" value="Diverse_Enzym_Activities"/>
</dbReference>
<dbReference type="Proteomes" id="UP000199031">
    <property type="component" value="Unassembled WGS sequence"/>
</dbReference>
<dbReference type="OrthoDB" id="1185352at2"/>
<dbReference type="STRING" id="1465490.SAMN05444277_104271"/>
<dbReference type="Gene3D" id="3.40.710.10">
    <property type="entry name" value="DD-peptidase/beta-lactamase superfamily"/>
    <property type="match status" value="1"/>
</dbReference>
<evidence type="ECO:0000256" key="1">
    <source>
        <dbReference type="SAM" id="SignalP"/>
    </source>
</evidence>
<protein>
    <submittedName>
        <fullName evidence="3">CubicO group peptidase, beta-lactamase class C family</fullName>
    </submittedName>
</protein>
<organism evidence="3 4">
    <name type="scientific">Parafilimonas terrae</name>
    <dbReference type="NCBI Taxonomy" id="1465490"/>
    <lineage>
        <taxon>Bacteria</taxon>
        <taxon>Pseudomonadati</taxon>
        <taxon>Bacteroidota</taxon>
        <taxon>Chitinophagia</taxon>
        <taxon>Chitinophagales</taxon>
        <taxon>Chitinophagaceae</taxon>
        <taxon>Parafilimonas</taxon>
    </lineage>
</organism>
<accession>A0A1I5VAA0</accession>
<dbReference type="SUPFAM" id="SSF56601">
    <property type="entry name" value="beta-lactamase/transpeptidase-like"/>
    <property type="match status" value="1"/>
</dbReference>
<dbReference type="EMBL" id="FOXQ01000004">
    <property type="protein sequence ID" value="SFQ03866.1"/>
    <property type="molecule type" value="Genomic_DNA"/>
</dbReference>
<dbReference type="Pfam" id="PF00144">
    <property type="entry name" value="Beta-lactamase"/>
    <property type="match status" value="1"/>
</dbReference>
<dbReference type="InterPro" id="IPR012338">
    <property type="entry name" value="Beta-lactam/transpept-like"/>
</dbReference>
<dbReference type="PANTHER" id="PTHR43283:SF7">
    <property type="entry name" value="BETA-LACTAMASE-RELATED DOMAIN-CONTAINING PROTEIN"/>
    <property type="match status" value="1"/>
</dbReference>
<keyword evidence="4" id="KW-1185">Reference proteome</keyword>
<evidence type="ECO:0000313" key="3">
    <source>
        <dbReference type="EMBL" id="SFQ03866.1"/>
    </source>
</evidence>
<feature type="chain" id="PRO_5011705359" evidence="1">
    <location>
        <begin position="20"/>
        <end position="331"/>
    </location>
</feature>
<sequence>MKKIGLFFFICTVCIKSFAQQPLDTLSYLQNNKNIYGLIVKQNNTVLYDQYFNHYNSDSLFNDQSLTKNVIAILIGIAIDKGFIPSVDEKIADYLPELKNDSDARKQNVTIHDIMNQASGLYHENLERLDLFLKLPDPSAYTLQQPMTASPGTEWHYNNAATHLLSVILTKATGMNTYSFAQKMLFQPLGITHTDWMKMADGYYDGSGLLSMRLNTKALIKIGELLLNKGVYNGKQIVAESWVQQLLTPHKTYRSYWGFPQSDYALTFYHFTYNNTKIMYGMGWGGQFIVIIPSLNAVIAINQNIADANAINQSIAFQQKIFPAIFSMLKK</sequence>
<reference evidence="3 4" key="1">
    <citation type="submission" date="2016-10" db="EMBL/GenBank/DDBJ databases">
        <authorList>
            <person name="de Groot N.N."/>
        </authorList>
    </citation>
    <scope>NUCLEOTIDE SEQUENCE [LARGE SCALE GENOMIC DNA]</scope>
    <source>
        <strain evidence="3 4">DSM 28286</strain>
    </source>
</reference>
<evidence type="ECO:0000259" key="2">
    <source>
        <dbReference type="Pfam" id="PF00144"/>
    </source>
</evidence>
<gene>
    <name evidence="3" type="ORF">SAMN05444277_104271</name>
</gene>
<feature type="domain" description="Beta-lactamase-related" evidence="2">
    <location>
        <begin position="39"/>
        <end position="308"/>
    </location>
</feature>
<dbReference type="InterPro" id="IPR001466">
    <property type="entry name" value="Beta-lactam-related"/>
</dbReference>
<evidence type="ECO:0000313" key="4">
    <source>
        <dbReference type="Proteomes" id="UP000199031"/>
    </source>
</evidence>
<keyword evidence="1" id="KW-0732">Signal</keyword>
<dbReference type="AlphaFoldDB" id="A0A1I5VAA0"/>
<feature type="signal peptide" evidence="1">
    <location>
        <begin position="1"/>
        <end position="19"/>
    </location>
</feature>
<name>A0A1I5VAA0_9BACT</name>
<dbReference type="RefSeq" id="WP_090657601.1">
    <property type="nucleotide sequence ID" value="NZ_FOXQ01000004.1"/>
</dbReference>
<dbReference type="PANTHER" id="PTHR43283">
    <property type="entry name" value="BETA-LACTAMASE-RELATED"/>
    <property type="match status" value="1"/>
</dbReference>